<evidence type="ECO:0000256" key="13">
    <source>
        <dbReference type="SAM" id="Phobius"/>
    </source>
</evidence>
<keyword evidence="11 13" id="KW-0472">Membrane</keyword>
<evidence type="ECO:0000256" key="7">
    <source>
        <dbReference type="ARBA" id="ARBA00022801"/>
    </source>
</evidence>
<protein>
    <submittedName>
        <fullName evidence="15">M48 family metallopeptidase</fullName>
    </submittedName>
</protein>
<dbReference type="InterPro" id="IPR050083">
    <property type="entry name" value="HtpX_protease"/>
</dbReference>
<gene>
    <name evidence="15" type="ORF">GCM10009559_38250</name>
</gene>
<feature type="domain" description="Peptidase M48" evidence="14">
    <location>
        <begin position="80"/>
        <end position="307"/>
    </location>
</feature>
<dbReference type="PANTHER" id="PTHR43221">
    <property type="entry name" value="PROTEASE HTPX"/>
    <property type="match status" value="1"/>
</dbReference>
<evidence type="ECO:0000256" key="10">
    <source>
        <dbReference type="ARBA" id="ARBA00023049"/>
    </source>
</evidence>
<reference evidence="16" key="1">
    <citation type="journal article" date="2019" name="Int. J. Syst. Evol. Microbiol.">
        <title>The Global Catalogue of Microorganisms (GCM) 10K type strain sequencing project: providing services to taxonomists for standard genome sequencing and annotation.</title>
        <authorList>
            <consortium name="The Broad Institute Genomics Platform"/>
            <consortium name="The Broad Institute Genome Sequencing Center for Infectious Disease"/>
            <person name="Wu L."/>
            <person name="Ma J."/>
        </authorList>
    </citation>
    <scope>NUCLEOTIDE SEQUENCE [LARGE SCALE GENOMIC DNA]</scope>
    <source>
        <strain evidence="16">JCM 11117</strain>
    </source>
</reference>
<evidence type="ECO:0000313" key="16">
    <source>
        <dbReference type="Proteomes" id="UP001499967"/>
    </source>
</evidence>
<evidence type="ECO:0000256" key="3">
    <source>
        <dbReference type="ARBA" id="ARBA00022475"/>
    </source>
</evidence>
<dbReference type="RefSeq" id="WP_343942822.1">
    <property type="nucleotide sequence ID" value="NZ_BAAAHP010000108.1"/>
</dbReference>
<proteinExistence type="predicted"/>
<sequence>MKRVGRSIAWVLLVAVVPAGMFVVMTALVAFNVYAFVVSPVTAVKIAIGVVPTVLVLGRGLWLLVSRIDSPVNGVPVHEHEQPQLWALVRRLAEVAGTTPPHDIHLVADANAAVMEDTRLLGLISTRRRMFIGAPLVTELSAPQFAAVLTHELAHYSNRDTRFAGIAYRSRRAFVHTLTTLNRDDHLQRALHFLLRRCGTLTLKATATLARRQESAADAAAAEAVGSAATAGALRELAPIAWSWNEFRDNHLIAGCSAGYLPADPFGGYRRLRASLHDEPARLRAEPPDDADPYDTHPPMRARVAAVGALRAAGTVHVPSGPALGLLRDPAPLLDAALLDELVPAARTMRRVDWPTLIRISGLASMTEHTDRVLARAAQLTGRRPSLRTLLDALDAGMVADIGADPAAPDRPSDSPRVRAERSRLIVRDGLRGAVVATLTEIGAVRWQEAWPSVGAMQADGRLLEPLHDLVEAAVSDRPDTRGLRALLDSAIRQQGRQQRRGTATGDEDPGPDGHAQGGQASRPLGQGLHRGGVRR</sequence>
<name>A0ABP4AWJ7_9PSEU</name>
<accession>A0ABP4AWJ7</accession>
<dbReference type="Gene3D" id="3.30.2010.10">
    <property type="entry name" value="Metalloproteases ('zincins'), catalytic domain"/>
    <property type="match status" value="1"/>
</dbReference>
<evidence type="ECO:0000256" key="12">
    <source>
        <dbReference type="SAM" id="MobiDB-lite"/>
    </source>
</evidence>
<comment type="cofactor">
    <cofactor evidence="1">
        <name>Zn(2+)</name>
        <dbReference type="ChEBI" id="CHEBI:29105"/>
    </cofactor>
</comment>
<evidence type="ECO:0000256" key="6">
    <source>
        <dbReference type="ARBA" id="ARBA00022723"/>
    </source>
</evidence>
<dbReference type="InterPro" id="IPR001915">
    <property type="entry name" value="Peptidase_M48"/>
</dbReference>
<keyword evidence="9 13" id="KW-1133">Transmembrane helix</keyword>
<evidence type="ECO:0000256" key="9">
    <source>
        <dbReference type="ARBA" id="ARBA00022989"/>
    </source>
</evidence>
<keyword evidence="8" id="KW-0862">Zinc</keyword>
<keyword evidence="3" id="KW-1003">Cell membrane</keyword>
<comment type="subcellular location">
    <subcellularLocation>
        <location evidence="2">Cell membrane</location>
        <topology evidence="2">Multi-pass membrane protein</topology>
    </subcellularLocation>
</comment>
<evidence type="ECO:0000256" key="4">
    <source>
        <dbReference type="ARBA" id="ARBA00022670"/>
    </source>
</evidence>
<keyword evidence="10" id="KW-0482">Metalloprotease</keyword>
<dbReference type="Pfam" id="PF01435">
    <property type="entry name" value="Peptidase_M48"/>
    <property type="match status" value="1"/>
</dbReference>
<feature type="transmembrane region" description="Helical" evidence="13">
    <location>
        <begin position="7"/>
        <end position="37"/>
    </location>
</feature>
<dbReference type="CDD" id="cd07328">
    <property type="entry name" value="M48_Ste24p_like"/>
    <property type="match status" value="1"/>
</dbReference>
<keyword evidence="16" id="KW-1185">Reference proteome</keyword>
<evidence type="ECO:0000313" key="15">
    <source>
        <dbReference type="EMBL" id="GAA0942257.1"/>
    </source>
</evidence>
<dbReference type="Proteomes" id="UP001499967">
    <property type="component" value="Unassembled WGS sequence"/>
</dbReference>
<keyword evidence="7" id="KW-0378">Hydrolase</keyword>
<evidence type="ECO:0000256" key="11">
    <source>
        <dbReference type="ARBA" id="ARBA00023136"/>
    </source>
</evidence>
<keyword evidence="4" id="KW-0645">Protease</keyword>
<evidence type="ECO:0000256" key="1">
    <source>
        <dbReference type="ARBA" id="ARBA00001947"/>
    </source>
</evidence>
<comment type="caution">
    <text evidence="15">The sequence shown here is derived from an EMBL/GenBank/DDBJ whole genome shotgun (WGS) entry which is preliminary data.</text>
</comment>
<keyword evidence="6" id="KW-0479">Metal-binding</keyword>
<keyword evidence="5 13" id="KW-0812">Transmembrane</keyword>
<evidence type="ECO:0000256" key="2">
    <source>
        <dbReference type="ARBA" id="ARBA00004651"/>
    </source>
</evidence>
<dbReference type="EMBL" id="BAAAHP010000108">
    <property type="protein sequence ID" value="GAA0942257.1"/>
    <property type="molecule type" value="Genomic_DNA"/>
</dbReference>
<evidence type="ECO:0000259" key="14">
    <source>
        <dbReference type="Pfam" id="PF01435"/>
    </source>
</evidence>
<organism evidence="15 16">
    <name type="scientific">Pseudonocardia zijingensis</name>
    <dbReference type="NCBI Taxonomy" id="153376"/>
    <lineage>
        <taxon>Bacteria</taxon>
        <taxon>Bacillati</taxon>
        <taxon>Actinomycetota</taxon>
        <taxon>Actinomycetes</taxon>
        <taxon>Pseudonocardiales</taxon>
        <taxon>Pseudonocardiaceae</taxon>
        <taxon>Pseudonocardia</taxon>
    </lineage>
</organism>
<evidence type="ECO:0000256" key="5">
    <source>
        <dbReference type="ARBA" id="ARBA00022692"/>
    </source>
</evidence>
<evidence type="ECO:0000256" key="8">
    <source>
        <dbReference type="ARBA" id="ARBA00022833"/>
    </source>
</evidence>
<dbReference type="PANTHER" id="PTHR43221:SF1">
    <property type="entry name" value="PROTEASE HTPX"/>
    <property type="match status" value="1"/>
</dbReference>
<feature type="region of interest" description="Disordered" evidence="12">
    <location>
        <begin position="490"/>
        <end position="536"/>
    </location>
</feature>